<gene>
    <name evidence="1" type="ORF">ACFPOF_24135</name>
</gene>
<accession>A0ABW0I0A0</accession>
<evidence type="ECO:0000313" key="1">
    <source>
        <dbReference type="EMBL" id="MFC5405841.1"/>
    </source>
</evidence>
<name>A0ABW0I0A0_9BACL</name>
<dbReference type="EMBL" id="JBHSMI010000052">
    <property type="protein sequence ID" value="MFC5405841.1"/>
    <property type="molecule type" value="Genomic_DNA"/>
</dbReference>
<dbReference type="PANTHER" id="PTHR39166:SF1">
    <property type="entry name" value="BLL1166 PROTEIN"/>
    <property type="match status" value="1"/>
</dbReference>
<evidence type="ECO:0000313" key="2">
    <source>
        <dbReference type="Proteomes" id="UP001596113"/>
    </source>
</evidence>
<dbReference type="PANTHER" id="PTHR39166">
    <property type="entry name" value="BLL1166 PROTEIN"/>
    <property type="match status" value="1"/>
</dbReference>
<sequence length="193" mass="23066">MKRKEKLIQILSGHRFLLRDLKAVQRLQLPEWCIAAGYVRNFVWDFLHAKIDETPLNDVDVLYYDLNDLSETTEKDYEKLLKQEIDKYNWSVKNQARMHDKNNEAQYRSVEEAMRRWPETATSIGVSLEETTDQLRIIAPQGLDDLFNLVIRKSPLFKDQDYFQRRVREKEWLSKWPLLKMEVSGNEDHFSTT</sequence>
<dbReference type="Proteomes" id="UP001596113">
    <property type="component" value="Unassembled WGS sequence"/>
</dbReference>
<reference evidence="2" key="1">
    <citation type="journal article" date="2019" name="Int. J. Syst. Evol. Microbiol.">
        <title>The Global Catalogue of Microorganisms (GCM) 10K type strain sequencing project: providing services to taxonomists for standard genome sequencing and annotation.</title>
        <authorList>
            <consortium name="The Broad Institute Genomics Platform"/>
            <consortium name="The Broad Institute Genome Sequencing Center for Infectious Disease"/>
            <person name="Wu L."/>
            <person name="Ma J."/>
        </authorList>
    </citation>
    <scope>NUCLEOTIDE SEQUENCE [LARGE SCALE GENOMIC DNA]</scope>
    <source>
        <strain evidence="2">CGMCC 1.18575</strain>
    </source>
</reference>
<comment type="caution">
    <text evidence="1">The sequence shown here is derived from an EMBL/GenBank/DDBJ whole genome shotgun (WGS) entry which is preliminary data.</text>
</comment>
<keyword evidence="2" id="KW-1185">Reference proteome</keyword>
<dbReference type="Pfam" id="PF06042">
    <property type="entry name" value="NTP_transf_6"/>
    <property type="match status" value="1"/>
</dbReference>
<dbReference type="InterPro" id="IPR009267">
    <property type="entry name" value="NTP_transf_6"/>
</dbReference>
<organism evidence="1 2">
    <name type="scientific">Cohnella soli</name>
    <dbReference type="NCBI Taxonomy" id="425005"/>
    <lineage>
        <taxon>Bacteria</taxon>
        <taxon>Bacillati</taxon>
        <taxon>Bacillota</taxon>
        <taxon>Bacilli</taxon>
        <taxon>Bacillales</taxon>
        <taxon>Paenibacillaceae</taxon>
        <taxon>Cohnella</taxon>
    </lineage>
</organism>
<dbReference type="RefSeq" id="WP_378137493.1">
    <property type="nucleotide sequence ID" value="NZ_JBHSMI010000052.1"/>
</dbReference>
<proteinExistence type="predicted"/>
<protein>
    <submittedName>
        <fullName evidence="1">Nucleotidyltransferase family protein</fullName>
    </submittedName>
</protein>